<feature type="transmembrane region" description="Helical" evidence="1">
    <location>
        <begin position="21"/>
        <end position="40"/>
    </location>
</feature>
<name>M2SVY8_COCSN</name>
<keyword evidence="1" id="KW-0812">Transmembrane</keyword>
<dbReference type="HOGENOM" id="CLU_2978967_0_0_1"/>
<reference evidence="3" key="2">
    <citation type="journal article" date="2013" name="PLoS Genet.">
        <title>Comparative genome structure, secondary metabolite, and effector coding capacity across Cochliobolus pathogens.</title>
        <authorList>
            <person name="Condon B.J."/>
            <person name="Leng Y."/>
            <person name="Wu D."/>
            <person name="Bushley K.E."/>
            <person name="Ohm R.A."/>
            <person name="Otillar R."/>
            <person name="Martin J."/>
            <person name="Schackwitz W."/>
            <person name="Grimwood J."/>
            <person name="MohdZainudin N."/>
            <person name="Xue C."/>
            <person name="Wang R."/>
            <person name="Manning V.A."/>
            <person name="Dhillon B."/>
            <person name="Tu Z.J."/>
            <person name="Steffenson B.J."/>
            <person name="Salamov A."/>
            <person name="Sun H."/>
            <person name="Lowry S."/>
            <person name="LaButti K."/>
            <person name="Han J."/>
            <person name="Copeland A."/>
            <person name="Lindquist E."/>
            <person name="Barry K."/>
            <person name="Schmutz J."/>
            <person name="Baker S.E."/>
            <person name="Ciuffetti L.M."/>
            <person name="Grigoriev I.V."/>
            <person name="Zhong S."/>
            <person name="Turgeon B.G."/>
        </authorList>
    </citation>
    <scope>NUCLEOTIDE SEQUENCE [LARGE SCALE GENOMIC DNA]</scope>
    <source>
        <strain evidence="3">ND90Pr / ATCC 201652</strain>
    </source>
</reference>
<evidence type="ECO:0000313" key="3">
    <source>
        <dbReference type="Proteomes" id="UP000016934"/>
    </source>
</evidence>
<keyword evidence="3" id="KW-1185">Reference proteome</keyword>
<dbReference type="RefSeq" id="XP_007697947.1">
    <property type="nucleotide sequence ID" value="XM_007699757.1"/>
</dbReference>
<dbReference type="KEGG" id="bsc:COCSADRAFT_298476"/>
<keyword evidence="1" id="KW-1133">Transmembrane helix</keyword>
<accession>M2SVY8</accession>
<dbReference type="AlphaFoldDB" id="M2SVY8"/>
<reference evidence="2 3" key="1">
    <citation type="journal article" date="2012" name="PLoS Pathog.">
        <title>Diverse lifestyles and strategies of plant pathogenesis encoded in the genomes of eighteen Dothideomycetes fungi.</title>
        <authorList>
            <person name="Ohm R.A."/>
            <person name="Feau N."/>
            <person name="Henrissat B."/>
            <person name="Schoch C.L."/>
            <person name="Horwitz B.A."/>
            <person name="Barry K.W."/>
            <person name="Condon B.J."/>
            <person name="Copeland A.C."/>
            <person name="Dhillon B."/>
            <person name="Glaser F."/>
            <person name="Hesse C.N."/>
            <person name="Kosti I."/>
            <person name="LaButti K."/>
            <person name="Lindquist E.A."/>
            <person name="Lucas S."/>
            <person name="Salamov A.A."/>
            <person name="Bradshaw R.E."/>
            <person name="Ciuffetti L."/>
            <person name="Hamelin R.C."/>
            <person name="Kema G.H.J."/>
            <person name="Lawrence C."/>
            <person name="Scott J.A."/>
            <person name="Spatafora J.W."/>
            <person name="Turgeon B.G."/>
            <person name="de Wit P.J.G.M."/>
            <person name="Zhong S."/>
            <person name="Goodwin S.B."/>
            <person name="Grigoriev I.V."/>
        </authorList>
    </citation>
    <scope>NUCLEOTIDE SEQUENCE [LARGE SCALE GENOMIC DNA]</scope>
    <source>
        <strain evidence="3">ND90Pr / ATCC 201652</strain>
    </source>
</reference>
<dbReference type="Proteomes" id="UP000016934">
    <property type="component" value="Unassembled WGS sequence"/>
</dbReference>
<gene>
    <name evidence="2" type="ORF">COCSADRAFT_298476</name>
</gene>
<keyword evidence="1" id="KW-0472">Membrane</keyword>
<evidence type="ECO:0000256" key="1">
    <source>
        <dbReference type="SAM" id="Phobius"/>
    </source>
</evidence>
<evidence type="ECO:0000313" key="2">
    <source>
        <dbReference type="EMBL" id="EMD66460.1"/>
    </source>
</evidence>
<sequence length="58" mass="6970">MRWERRAGGETRGIYRHRCTTLRCVLLLQLWFAIMIDVLADMSFPKWLDTVFWLGKIV</sequence>
<organism evidence="2 3">
    <name type="scientific">Cochliobolus sativus (strain ND90Pr / ATCC 201652)</name>
    <name type="common">Common root rot and spot blotch fungus</name>
    <name type="synonym">Bipolaris sorokiniana</name>
    <dbReference type="NCBI Taxonomy" id="665912"/>
    <lineage>
        <taxon>Eukaryota</taxon>
        <taxon>Fungi</taxon>
        <taxon>Dikarya</taxon>
        <taxon>Ascomycota</taxon>
        <taxon>Pezizomycotina</taxon>
        <taxon>Dothideomycetes</taxon>
        <taxon>Pleosporomycetidae</taxon>
        <taxon>Pleosporales</taxon>
        <taxon>Pleosporineae</taxon>
        <taxon>Pleosporaceae</taxon>
        <taxon>Bipolaris</taxon>
    </lineage>
</organism>
<proteinExistence type="predicted"/>
<dbReference type="GeneID" id="19136125"/>
<dbReference type="EMBL" id="KB445640">
    <property type="protein sequence ID" value="EMD66460.1"/>
    <property type="molecule type" value="Genomic_DNA"/>
</dbReference>
<protein>
    <submittedName>
        <fullName evidence="2">Uncharacterized protein</fullName>
    </submittedName>
</protein>